<organism evidence="3 4">
    <name type="scientific">Gigaspora rosea</name>
    <dbReference type="NCBI Taxonomy" id="44941"/>
    <lineage>
        <taxon>Eukaryota</taxon>
        <taxon>Fungi</taxon>
        <taxon>Fungi incertae sedis</taxon>
        <taxon>Mucoromycota</taxon>
        <taxon>Glomeromycotina</taxon>
        <taxon>Glomeromycetes</taxon>
        <taxon>Diversisporales</taxon>
        <taxon>Gigasporaceae</taxon>
        <taxon>Gigaspora</taxon>
    </lineage>
</organism>
<evidence type="ECO:0000313" key="4">
    <source>
        <dbReference type="Proteomes" id="UP000266673"/>
    </source>
</evidence>
<evidence type="ECO:0000256" key="2">
    <source>
        <dbReference type="SAM" id="MobiDB-lite"/>
    </source>
</evidence>
<keyword evidence="1" id="KW-0175">Coiled coil</keyword>
<keyword evidence="4" id="KW-1185">Reference proteome</keyword>
<proteinExistence type="predicted"/>
<dbReference type="AlphaFoldDB" id="A0A397V8T9"/>
<dbReference type="OrthoDB" id="10254663at2759"/>
<feature type="coiled-coil region" evidence="1">
    <location>
        <begin position="64"/>
        <end position="91"/>
    </location>
</feature>
<name>A0A397V8T9_9GLOM</name>
<protein>
    <submittedName>
        <fullName evidence="3">Uncharacterized protein</fullName>
    </submittedName>
</protein>
<accession>A0A397V8T9</accession>
<evidence type="ECO:0000313" key="3">
    <source>
        <dbReference type="EMBL" id="RIB18331.1"/>
    </source>
</evidence>
<comment type="caution">
    <text evidence="3">The sequence shown here is derived from an EMBL/GenBank/DDBJ whole genome shotgun (WGS) entry which is preliminary data.</text>
</comment>
<feature type="compositionally biased region" description="Basic and acidic residues" evidence="2">
    <location>
        <begin position="1"/>
        <end position="14"/>
    </location>
</feature>
<gene>
    <name evidence="3" type="ORF">C2G38_2036973</name>
</gene>
<feature type="region of interest" description="Disordered" evidence="2">
    <location>
        <begin position="1"/>
        <end position="20"/>
    </location>
</feature>
<evidence type="ECO:0000256" key="1">
    <source>
        <dbReference type="SAM" id="Coils"/>
    </source>
</evidence>
<dbReference type="Proteomes" id="UP000266673">
    <property type="component" value="Unassembled WGS sequence"/>
</dbReference>
<reference evidence="3 4" key="1">
    <citation type="submission" date="2018-06" db="EMBL/GenBank/DDBJ databases">
        <title>Comparative genomics reveals the genomic features of Rhizophagus irregularis, R. cerebriforme, R. diaphanum and Gigaspora rosea, and their symbiotic lifestyle signature.</title>
        <authorList>
            <person name="Morin E."/>
            <person name="San Clemente H."/>
            <person name="Chen E.C.H."/>
            <person name="De La Providencia I."/>
            <person name="Hainaut M."/>
            <person name="Kuo A."/>
            <person name="Kohler A."/>
            <person name="Murat C."/>
            <person name="Tang N."/>
            <person name="Roy S."/>
            <person name="Loubradou J."/>
            <person name="Henrissat B."/>
            <person name="Grigoriev I.V."/>
            <person name="Corradi N."/>
            <person name="Roux C."/>
            <person name="Martin F.M."/>
        </authorList>
    </citation>
    <scope>NUCLEOTIDE SEQUENCE [LARGE SCALE GENOMIC DNA]</scope>
    <source>
        <strain evidence="3 4">DAOM 194757</strain>
    </source>
</reference>
<dbReference type="EMBL" id="QKWP01000545">
    <property type="protein sequence ID" value="RIB18331.1"/>
    <property type="molecule type" value="Genomic_DNA"/>
</dbReference>
<sequence>MKYRRSEKSTDLEAKNQQNGNVNIKGKRVALEAKVEQRDTDVKGKRIALETEINQRDEAIKGKLTALDAENQKLRDEVIKFEEQYNKYRELTTLHCKFPNIKIPENVKSVIKKCKLDKILDAESSESCLSLVDSLSNQVTELEAENTMLKKEKAEWMSYSDYLDQEKDNFNGNIPNEFYKVLVDRRIENNILQEEMINIKKQMINKELIVSENENKVNKLRIERVQVIEYLLRRYKKELEQAQSNHKVNPNMIKILKCIEELQKLIYGLEDQNYKLLKKTMSLHVNKPKNTKSDEIFLKTINELQNENGSLQKNEAILKDTIFTVKNENSQKIKHLQNTTRNNHMENNDGVIANVIPTQSFMNLEYENKQLIEKY</sequence>
<dbReference type="STRING" id="44941.A0A397V8T9"/>